<dbReference type="RefSeq" id="WP_025306427.1">
    <property type="nucleotide sequence ID" value="NZ_CP007028.1"/>
</dbReference>
<organism evidence="2">
    <name type="scientific">Thermocrinis ruber</name>
    <dbReference type="NCBI Taxonomy" id="75906"/>
    <lineage>
        <taxon>Bacteria</taxon>
        <taxon>Pseudomonadati</taxon>
        <taxon>Aquificota</taxon>
        <taxon>Aquificia</taxon>
        <taxon>Aquificales</taxon>
        <taxon>Aquificaceae</taxon>
        <taxon>Thermocrinis</taxon>
    </lineage>
</organism>
<gene>
    <name evidence="1" type="ORF">THERU_06435</name>
</gene>
<dbReference type="eggNOG" id="COG2264">
    <property type="taxonomic scope" value="Bacteria"/>
</dbReference>
<dbReference type="PANTHER" id="PTHR43861:SF6">
    <property type="entry name" value="METHYLTRANSFERASE TYPE 11"/>
    <property type="match status" value="1"/>
</dbReference>
<dbReference type="SUPFAM" id="SSF53335">
    <property type="entry name" value="S-adenosyl-L-methionine-dependent methyltransferases"/>
    <property type="match status" value="1"/>
</dbReference>
<dbReference type="Pfam" id="PF13489">
    <property type="entry name" value="Methyltransf_23"/>
    <property type="match status" value="1"/>
</dbReference>
<dbReference type="InterPro" id="IPR029063">
    <property type="entry name" value="SAM-dependent_MTases_sf"/>
</dbReference>
<evidence type="ECO:0000313" key="1">
    <source>
        <dbReference type="EMBL" id="AHE96891.1"/>
    </source>
</evidence>
<dbReference type="OrthoDB" id="9791837at2"/>
<dbReference type="STRING" id="75906.THERU_06435"/>
<dbReference type="CDD" id="cd02440">
    <property type="entry name" value="AdoMet_MTases"/>
    <property type="match status" value="1"/>
</dbReference>
<dbReference type="EMBL" id="CP007028">
    <property type="protein sequence ID" value="AHE96891.1"/>
    <property type="molecule type" value="Genomic_DNA"/>
</dbReference>
<dbReference type="KEGG" id="trd:THERU_06435"/>
<reference evidence="1 2" key="1">
    <citation type="submission" date="2013-12" db="EMBL/GenBank/DDBJ databases">
        <authorList>
            <consortium name="DOE Joint Genome Institute"/>
            <person name="Eisen J."/>
            <person name="Huntemann M."/>
            <person name="Han J."/>
            <person name="Chen A."/>
            <person name="Kyrpides N."/>
            <person name="Mavromatis K."/>
            <person name="Markowitz V."/>
            <person name="Palaniappan K."/>
            <person name="Ivanova N."/>
            <person name="Schaumberg A."/>
            <person name="Pati A."/>
            <person name="Liolios K."/>
            <person name="Nordberg H.P."/>
            <person name="Cantor M.N."/>
            <person name="Hua S.X."/>
            <person name="Woyke T."/>
        </authorList>
    </citation>
    <scope>NUCLEOTIDE SEQUENCE [LARGE SCALE GENOMIC DNA]</scope>
    <source>
        <strain evidence="1 2">DSM 23557</strain>
    </source>
</reference>
<sequence>MNRALCPVCGAVSEKVLSSYRSQYSPEDYKLYKCENCDMEWWEPLKMQCYLYEEGLFPGYEKLHSLPNLKLGSNHRAFFKNFPGPWSGRLLDVGCGNGKFLMVAKSYGFDVWGIDIDRQSVEIAKSVLGNNIYFMELRQFVKFAKERNLEFDVITFFEVLEHQDRPIEFLESIKSILKKGGYVAGSVPNRDRWIIDETEWDYPPHHLLRFSKKSLETTLKVAGFSNIKVISLDFSFKLKEWLSYIKERYINISSLQGFIRTILSVPLSLVFIGDLIGRGPYLYFQARKI</sequence>
<keyword evidence="2" id="KW-1185">Reference proteome</keyword>
<dbReference type="HOGENOM" id="CLU_946407_0_0_0"/>
<proteinExistence type="predicted"/>
<dbReference type="AlphaFoldDB" id="W0DEV8"/>
<evidence type="ECO:0000313" key="2">
    <source>
        <dbReference type="Proteomes" id="UP000018914"/>
    </source>
</evidence>
<protein>
    <recommendedName>
        <fullName evidence="3">Class I SAM-dependent methyltransferase</fullName>
    </recommendedName>
</protein>
<dbReference type="PANTHER" id="PTHR43861">
    <property type="entry name" value="TRANS-ACONITATE 2-METHYLTRANSFERASE-RELATED"/>
    <property type="match status" value="1"/>
</dbReference>
<name>W0DEV8_9AQUI</name>
<evidence type="ECO:0008006" key="3">
    <source>
        <dbReference type="Google" id="ProtNLM"/>
    </source>
</evidence>
<dbReference type="Proteomes" id="UP000018914">
    <property type="component" value="Chromosome"/>
</dbReference>
<accession>W0DEV8</accession>
<dbReference type="Gene3D" id="3.40.50.150">
    <property type="entry name" value="Vaccinia Virus protein VP39"/>
    <property type="match status" value="1"/>
</dbReference>